<gene>
    <name evidence="1" type="ORF">KCG44_08425</name>
</gene>
<name>A0ABS6SFV6_9SPHN</name>
<dbReference type="InterPro" id="IPR027599">
    <property type="entry name" value="PqqD-rel_X"/>
</dbReference>
<proteinExistence type="predicted"/>
<accession>A0ABS6SFV6</accession>
<dbReference type="EMBL" id="JAGSPA010000002">
    <property type="protein sequence ID" value="MBV7256811.1"/>
    <property type="molecule type" value="Genomic_DNA"/>
</dbReference>
<comment type="caution">
    <text evidence="1">The sequence shown here is derived from an EMBL/GenBank/DDBJ whole genome shotgun (WGS) entry which is preliminary data.</text>
</comment>
<evidence type="ECO:0000313" key="1">
    <source>
        <dbReference type="EMBL" id="MBV7256811.1"/>
    </source>
</evidence>
<keyword evidence="2" id="KW-1185">Reference proteome</keyword>
<dbReference type="RefSeq" id="WP_218445565.1">
    <property type="nucleotide sequence ID" value="NZ_JAGSPA010000002.1"/>
</dbReference>
<dbReference type="Proteomes" id="UP000722336">
    <property type="component" value="Unassembled WGS sequence"/>
</dbReference>
<protein>
    <submittedName>
        <fullName evidence="1">HPr-rel-A system PqqD family peptide chaperone</fullName>
    </submittedName>
</protein>
<sequence>MSGARYIPARADLRVEPLEDLTLVFHRLSGETHILSPEMEMMFSHLPDAGIHPAGLLRTLETEYGAVEAEDGDALAVISQRLEELAALGLVIRAA</sequence>
<evidence type="ECO:0000313" key="2">
    <source>
        <dbReference type="Proteomes" id="UP000722336"/>
    </source>
</evidence>
<organism evidence="1 2">
    <name type="scientific">Pacificimonas pallii</name>
    <dbReference type="NCBI Taxonomy" id="2827236"/>
    <lineage>
        <taxon>Bacteria</taxon>
        <taxon>Pseudomonadati</taxon>
        <taxon>Pseudomonadota</taxon>
        <taxon>Alphaproteobacteria</taxon>
        <taxon>Sphingomonadales</taxon>
        <taxon>Sphingosinicellaceae</taxon>
        <taxon>Pacificimonas</taxon>
    </lineage>
</organism>
<reference evidence="1 2" key="1">
    <citation type="submission" date="2021-04" db="EMBL/GenBank/DDBJ databases">
        <authorList>
            <person name="Pira H."/>
            <person name="Risdian C."/>
            <person name="Wink J."/>
        </authorList>
    </citation>
    <scope>NUCLEOTIDE SEQUENCE [LARGE SCALE GENOMIC DNA]</scope>
    <source>
        <strain evidence="1 2">WHA3</strain>
    </source>
</reference>
<dbReference type="NCBIfam" id="TIGR04353">
    <property type="entry name" value="PqqD_rel_X"/>
    <property type="match status" value="1"/>
</dbReference>